<dbReference type="PRINTS" id="PR00315">
    <property type="entry name" value="ELONGATNFCT"/>
</dbReference>
<comment type="similarity">
    <text evidence="1">Belongs to the TRAFAC class translation factor GTPase superfamily. Classic translation factor GTPase family. EF-Tu/EF-1A subfamily.</text>
</comment>
<dbReference type="InterPro" id="IPR009000">
    <property type="entry name" value="Transl_B-barrel_sf"/>
</dbReference>
<gene>
    <name evidence="7" type="ORF">BSTOLATCC_MIC32843</name>
</gene>
<feature type="domain" description="RWD" evidence="5">
    <location>
        <begin position="7"/>
        <end position="108"/>
    </location>
</feature>
<feature type="region of interest" description="Disordered" evidence="4">
    <location>
        <begin position="116"/>
        <end position="145"/>
    </location>
</feature>
<dbReference type="Pfam" id="PF05773">
    <property type="entry name" value="RWD"/>
    <property type="match status" value="1"/>
</dbReference>
<dbReference type="SUPFAM" id="SSF50465">
    <property type="entry name" value="EF-Tu/eEF-1alpha/eIF2-gamma C-terminal domain"/>
    <property type="match status" value="1"/>
</dbReference>
<sequence length="674" mass="76527">MNQEQLEEYDALQLIYPDIITKINDTSFDITIESDSNEEFPCGVKLSIVLTPTYPQKPPKYSLVSLYKLDASALSSLTQIVKDIVDRDLGNPMMFDIIDGTREWLNSYKLVSEAEPIENPAKPKEKSKEKSKPKRKSKDKSKPVTRNVQDLTCISFSDFERKEYRKNRNKKKAPPKPKQKLGFKMLKIGAEIKEVNENQEVEEEKIVTKAKRTPKIVTEKPIDKEALIVKLKEASELAEPSVKPAVNVLFIGHLDSGKSTICGNLLLMTGNIDQRTLEAYEQEAKEYGRDAWCPAYIMDQNPEERQRDLTIEVGKASIETSTKRLSILDAPGHKAFIPNMIEGTIHSDYAVLVISARIQEFENDFDKSGQTREHSYIAKWLGISKLIILINKMDDPSVNWSQERFFQIQSAMSQFLIEKCKYEPENLSWIPTAGISGLNIVEKINGWYQGPTLYESLETLNVPERANGNALRIPILDRTKDQGITVFGRIESGQVVKGLKVMVMPIRAKGEIIDIIDPDENYLMYANSGEIVKIKLKLSEEINVQRGFIICDIHDYSKSTDEIVGDVQLLDLLDDKPLISSGYRCLIHARAAFEECEISEVIAKIDEKKGKKLRIPYAYSNQRVIMRIRIDDEIAVELSSKNNQIGKFILRDRGKTIGLGKVVDVEDTEAEEDR</sequence>
<accession>A0AAU9JB01</accession>
<dbReference type="GO" id="GO:0003924">
    <property type="term" value="F:GTPase activity"/>
    <property type="evidence" value="ECO:0007669"/>
    <property type="project" value="InterPro"/>
</dbReference>
<dbReference type="SUPFAM" id="SSF50447">
    <property type="entry name" value="Translation proteins"/>
    <property type="match status" value="1"/>
</dbReference>
<evidence type="ECO:0000256" key="2">
    <source>
        <dbReference type="ARBA" id="ARBA00022741"/>
    </source>
</evidence>
<dbReference type="SMART" id="SM00591">
    <property type="entry name" value="RWD"/>
    <property type="match status" value="1"/>
</dbReference>
<comment type="caution">
    <text evidence="7">The sequence shown here is derived from an EMBL/GenBank/DDBJ whole genome shotgun (WGS) entry which is preliminary data.</text>
</comment>
<dbReference type="Pfam" id="PF00009">
    <property type="entry name" value="GTP_EFTU"/>
    <property type="match status" value="1"/>
</dbReference>
<dbReference type="Proteomes" id="UP001162131">
    <property type="component" value="Unassembled WGS sequence"/>
</dbReference>
<dbReference type="InterPro" id="IPR006575">
    <property type="entry name" value="RWD_dom"/>
</dbReference>
<dbReference type="InterPro" id="IPR027417">
    <property type="entry name" value="P-loop_NTPase"/>
</dbReference>
<dbReference type="InterPro" id="IPR050100">
    <property type="entry name" value="TRAFAC_GTPase_members"/>
</dbReference>
<keyword evidence="8" id="KW-1185">Reference proteome</keyword>
<dbReference type="InterPro" id="IPR000795">
    <property type="entry name" value="T_Tr_GTP-bd_dom"/>
</dbReference>
<dbReference type="Gene3D" id="3.10.110.10">
    <property type="entry name" value="Ubiquitin Conjugating Enzyme"/>
    <property type="match status" value="1"/>
</dbReference>
<dbReference type="GO" id="GO:0005525">
    <property type="term" value="F:GTP binding"/>
    <property type="evidence" value="ECO:0007669"/>
    <property type="project" value="UniProtKB-KW"/>
</dbReference>
<dbReference type="SUPFAM" id="SSF52540">
    <property type="entry name" value="P-loop containing nucleoside triphosphate hydrolases"/>
    <property type="match status" value="1"/>
</dbReference>
<dbReference type="InterPro" id="IPR016135">
    <property type="entry name" value="UBQ-conjugating_enzyme/RWD"/>
</dbReference>
<dbReference type="PROSITE" id="PS50908">
    <property type="entry name" value="RWD"/>
    <property type="match status" value="1"/>
</dbReference>
<protein>
    <submittedName>
        <fullName evidence="7">Uncharacterized protein</fullName>
    </submittedName>
</protein>
<evidence type="ECO:0000256" key="1">
    <source>
        <dbReference type="ARBA" id="ARBA00007249"/>
    </source>
</evidence>
<dbReference type="AlphaFoldDB" id="A0AAU9JB01"/>
<evidence type="ECO:0000313" key="7">
    <source>
        <dbReference type="EMBL" id="CAG9322938.1"/>
    </source>
</evidence>
<dbReference type="Gene3D" id="2.40.30.10">
    <property type="entry name" value="Translation factors"/>
    <property type="match status" value="2"/>
</dbReference>
<dbReference type="InterPro" id="IPR054696">
    <property type="entry name" value="GTP-eEF1A_C"/>
</dbReference>
<keyword evidence="3" id="KW-0342">GTP-binding</keyword>
<name>A0AAU9JB01_9CILI</name>
<dbReference type="SUPFAM" id="SSF54495">
    <property type="entry name" value="UBC-like"/>
    <property type="match status" value="1"/>
</dbReference>
<keyword evidence="2" id="KW-0547">Nucleotide-binding</keyword>
<dbReference type="InterPro" id="IPR009001">
    <property type="entry name" value="Transl_elong_EF1A/Init_IF2_C"/>
</dbReference>
<evidence type="ECO:0000256" key="3">
    <source>
        <dbReference type="ARBA" id="ARBA00023134"/>
    </source>
</evidence>
<dbReference type="Gene3D" id="3.40.50.300">
    <property type="entry name" value="P-loop containing nucleotide triphosphate hydrolases"/>
    <property type="match status" value="1"/>
</dbReference>
<proteinExistence type="inferred from homology"/>
<dbReference type="PANTHER" id="PTHR23115">
    <property type="entry name" value="TRANSLATION FACTOR"/>
    <property type="match status" value="1"/>
</dbReference>
<reference evidence="7" key="1">
    <citation type="submission" date="2021-09" db="EMBL/GenBank/DDBJ databases">
        <authorList>
            <consortium name="AG Swart"/>
            <person name="Singh M."/>
            <person name="Singh A."/>
            <person name="Seah K."/>
            <person name="Emmerich C."/>
        </authorList>
    </citation>
    <scope>NUCLEOTIDE SEQUENCE</scope>
    <source>
        <strain evidence="7">ATCC30299</strain>
    </source>
</reference>
<dbReference type="PROSITE" id="PS51722">
    <property type="entry name" value="G_TR_2"/>
    <property type="match status" value="1"/>
</dbReference>
<feature type="compositionally biased region" description="Basic and acidic residues" evidence="4">
    <location>
        <begin position="121"/>
        <end position="130"/>
    </location>
</feature>
<organism evidence="7 8">
    <name type="scientific">Blepharisma stoltei</name>
    <dbReference type="NCBI Taxonomy" id="1481888"/>
    <lineage>
        <taxon>Eukaryota</taxon>
        <taxon>Sar</taxon>
        <taxon>Alveolata</taxon>
        <taxon>Ciliophora</taxon>
        <taxon>Postciliodesmatophora</taxon>
        <taxon>Heterotrichea</taxon>
        <taxon>Heterotrichida</taxon>
        <taxon>Blepharismidae</taxon>
        <taxon>Blepharisma</taxon>
    </lineage>
</organism>
<dbReference type="EMBL" id="CAJZBQ010000033">
    <property type="protein sequence ID" value="CAG9322938.1"/>
    <property type="molecule type" value="Genomic_DNA"/>
</dbReference>
<evidence type="ECO:0000259" key="6">
    <source>
        <dbReference type="PROSITE" id="PS51722"/>
    </source>
</evidence>
<feature type="domain" description="Tr-type G" evidence="6">
    <location>
        <begin position="243"/>
        <end position="464"/>
    </location>
</feature>
<dbReference type="CDD" id="cd23823">
    <property type="entry name" value="RWD_GCN2"/>
    <property type="match status" value="1"/>
</dbReference>
<evidence type="ECO:0000256" key="4">
    <source>
        <dbReference type="SAM" id="MobiDB-lite"/>
    </source>
</evidence>
<dbReference type="Pfam" id="PF22594">
    <property type="entry name" value="GTP-eEF1A_C"/>
    <property type="match status" value="1"/>
</dbReference>
<evidence type="ECO:0000313" key="8">
    <source>
        <dbReference type="Proteomes" id="UP001162131"/>
    </source>
</evidence>
<evidence type="ECO:0000259" key="5">
    <source>
        <dbReference type="PROSITE" id="PS50908"/>
    </source>
</evidence>